<proteinExistence type="predicted"/>
<sequence>MDYSLNIISLEKKLRFYCGDKVHIYDASPIELKNELWWSQKSYKNALNEMFNEVTLLSQSRNISLDNAKKILYGVNSTKIQT</sequence>
<dbReference type="AlphaFoldDB" id="A0A6C0BTL9"/>
<protein>
    <submittedName>
        <fullName evidence="1">Uncharacterized protein</fullName>
    </submittedName>
</protein>
<name>A0A6C0BTL9_9ZZZZ</name>
<accession>A0A6C0BTL9</accession>
<evidence type="ECO:0000313" key="1">
    <source>
        <dbReference type="EMBL" id="QHS94919.1"/>
    </source>
</evidence>
<reference evidence="1" key="1">
    <citation type="journal article" date="2020" name="Nature">
        <title>Giant virus diversity and host interactions through global metagenomics.</title>
        <authorList>
            <person name="Schulz F."/>
            <person name="Roux S."/>
            <person name="Paez-Espino D."/>
            <person name="Jungbluth S."/>
            <person name="Walsh D.A."/>
            <person name="Denef V.J."/>
            <person name="McMahon K.D."/>
            <person name="Konstantinidis K.T."/>
            <person name="Eloe-Fadrosh E.A."/>
            <person name="Kyrpides N.C."/>
            <person name="Woyke T."/>
        </authorList>
    </citation>
    <scope>NUCLEOTIDE SEQUENCE</scope>
    <source>
        <strain evidence="1">GVMAG-M-3300018428-16</strain>
    </source>
</reference>
<organism evidence="1">
    <name type="scientific">viral metagenome</name>
    <dbReference type="NCBI Taxonomy" id="1070528"/>
    <lineage>
        <taxon>unclassified sequences</taxon>
        <taxon>metagenomes</taxon>
        <taxon>organismal metagenomes</taxon>
    </lineage>
</organism>
<dbReference type="EMBL" id="MN739235">
    <property type="protein sequence ID" value="QHS94919.1"/>
    <property type="molecule type" value="Genomic_DNA"/>
</dbReference>